<dbReference type="InterPro" id="IPR001394">
    <property type="entry name" value="Peptidase_C19_UCH"/>
</dbReference>
<organism evidence="4 5">
    <name type="scientific">Molorchus minor</name>
    <dbReference type="NCBI Taxonomy" id="1323400"/>
    <lineage>
        <taxon>Eukaryota</taxon>
        <taxon>Metazoa</taxon>
        <taxon>Ecdysozoa</taxon>
        <taxon>Arthropoda</taxon>
        <taxon>Hexapoda</taxon>
        <taxon>Insecta</taxon>
        <taxon>Pterygota</taxon>
        <taxon>Neoptera</taxon>
        <taxon>Endopterygota</taxon>
        <taxon>Coleoptera</taxon>
        <taxon>Polyphaga</taxon>
        <taxon>Cucujiformia</taxon>
        <taxon>Chrysomeloidea</taxon>
        <taxon>Cerambycidae</taxon>
        <taxon>Lamiinae</taxon>
        <taxon>Monochamini</taxon>
        <taxon>Molorchus</taxon>
    </lineage>
</organism>
<evidence type="ECO:0000259" key="3">
    <source>
        <dbReference type="PROSITE" id="PS50235"/>
    </source>
</evidence>
<keyword evidence="5" id="KW-1185">Reference proteome</keyword>
<dbReference type="SUPFAM" id="SSF54001">
    <property type="entry name" value="Cysteine proteinases"/>
    <property type="match status" value="1"/>
</dbReference>
<reference evidence="4" key="1">
    <citation type="journal article" date="2023" name="Insect Mol. Biol.">
        <title>Genome sequencing provides insights into the evolution of gene families encoding plant cell wall-degrading enzymes in longhorned beetles.</title>
        <authorList>
            <person name="Shin N.R."/>
            <person name="Okamura Y."/>
            <person name="Kirsch R."/>
            <person name="Pauchet Y."/>
        </authorList>
    </citation>
    <scope>NUCLEOTIDE SEQUENCE</scope>
    <source>
        <strain evidence="4">MMC_N1</strain>
    </source>
</reference>
<gene>
    <name evidence="4" type="ORF">NQ317_010426</name>
</gene>
<dbReference type="InterPro" id="IPR038765">
    <property type="entry name" value="Papain-like_cys_pep_sf"/>
</dbReference>
<evidence type="ECO:0000313" key="4">
    <source>
        <dbReference type="EMBL" id="KAJ8982805.1"/>
    </source>
</evidence>
<evidence type="ECO:0000256" key="2">
    <source>
        <dbReference type="ARBA" id="ARBA00012759"/>
    </source>
</evidence>
<dbReference type="PANTHER" id="PTHR21646">
    <property type="entry name" value="UBIQUITIN CARBOXYL-TERMINAL HYDROLASE"/>
    <property type="match status" value="1"/>
</dbReference>
<protein>
    <recommendedName>
        <fullName evidence="2">ubiquitinyl hydrolase 1</fullName>
        <ecNumber evidence="2">3.4.19.12</ecNumber>
    </recommendedName>
</protein>
<dbReference type="EC" id="3.4.19.12" evidence="2"/>
<dbReference type="Pfam" id="PF00443">
    <property type="entry name" value="UCH"/>
    <property type="match status" value="1"/>
</dbReference>
<comment type="catalytic activity">
    <reaction evidence="1">
        <text>Thiol-dependent hydrolysis of ester, thioester, amide, peptide and isopeptide bonds formed by the C-terminal Gly of ubiquitin (a 76-residue protein attached to proteins as an intracellular targeting signal).</text>
        <dbReference type="EC" id="3.4.19.12"/>
    </reaction>
</comment>
<sequence length="193" mass="22820">MKKGNHEDTFEFFMFLFSQLSEDCSFELPRPQIMTEREKSWYSQLGGRSSYFIDLMHYQLKNTKVCWRCQKPNYTFDNDNTLMLPIPEKRENCNLEYMLKEYMKENLVVDYSCVECKTVVTIVNIKDIVQDPAILIILLKRYMVIGDGSYKKDEANISFPINDLHFGNSIYKLYAIPQHSGSMVAGHYYARFY</sequence>
<evidence type="ECO:0000313" key="5">
    <source>
        <dbReference type="Proteomes" id="UP001162164"/>
    </source>
</evidence>
<proteinExistence type="predicted"/>
<dbReference type="EMBL" id="JAPWTJ010000106">
    <property type="protein sequence ID" value="KAJ8982805.1"/>
    <property type="molecule type" value="Genomic_DNA"/>
</dbReference>
<comment type="caution">
    <text evidence="4">The sequence shown here is derived from an EMBL/GenBank/DDBJ whole genome shotgun (WGS) entry which is preliminary data.</text>
</comment>
<dbReference type="Gene3D" id="3.90.70.10">
    <property type="entry name" value="Cysteine proteinases"/>
    <property type="match status" value="1"/>
</dbReference>
<dbReference type="PROSITE" id="PS00973">
    <property type="entry name" value="USP_2"/>
    <property type="match status" value="1"/>
</dbReference>
<name>A0ABQ9JZW9_9CUCU</name>
<dbReference type="Proteomes" id="UP001162164">
    <property type="component" value="Unassembled WGS sequence"/>
</dbReference>
<accession>A0ABQ9JZW9</accession>
<dbReference type="InterPro" id="IPR028889">
    <property type="entry name" value="USP"/>
</dbReference>
<dbReference type="InterPro" id="IPR050185">
    <property type="entry name" value="Ub_carboxyl-term_hydrolase"/>
</dbReference>
<dbReference type="InterPro" id="IPR018200">
    <property type="entry name" value="USP_CS"/>
</dbReference>
<dbReference type="PROSITE" id="PS50235">
    <property type="entry name" value="USP_3"/>
    <property type="match status" value="1"/>
</dbReference>
<dbReference type="CDD" id="cd02257">
    <property type="entry name" value="Peptidase_C19"/>
    <property type="match status" value="1"/>
</dbReference>
<dbReference type="PANTHER" id="PTHR21646:SF46">
    <property type="entry name" value="UBIQUITIN CARBOXYL-TERMINAL HYDROLASE"/>
    <property type="match status" value="1"/>
</dbReference>
<feature type="domain" description="USP" evidence="3">
    <location>
        <begin position="1"/>
        <end position="193"/>
    </location>
</feature>
<evidence type="ECO:0000256" key="1">
    <source>
        <dbReference type="ARBA" id="ARBA00000707"/>
    </source>
</evidence>